<gene>
    <name evidence="1" type="ORF">BDLDGNHF_00017</name>
</gene>
<dbReference type="Proteomes" id="UP001156297">
    <property type="component" value="Segment"/>
</dbReference>
<protein>
    <submittedName>
        <fullName evidence="1">Uncharacterized protein</fullName>
    </submittedName>
</protein>
<proteinExistence type="predicted"/>
<dbReference type="EMBL" id="OP413841">
    <property type="protein sequence ID" value="UYL65030.1"/>
    <property type="molecule type" value="Genomic_DNA"/>
</dbReference>
<evidence type="ECO:0000313" key="2">
    <source>
        <dbReference type="Proteomes" id="UP001156297"/>
    </source>
</evidence>
<accession>A0AA46TEW2</accession>
<name>A0AA46TEW2_9VIRU</name>
<organism evidence="1 2">
    <name type="scientific">Methanophagales virus PBV266</name>
    <dbReference type="NCBI Taxonomy" id="3071308"/>
    <lineage>
        <taxon>Viruses</taxon>
        <taxon>Varidnaviria</taxon>
        <taxon>Abadenavirae</taxon>
        <taxon>Produgelaviricota</taxon>
        <taxon>Belvinaviricetes</taxon>
        <taxon>Coyopavirales</taxon>
        <taxon>Chaacviridae</taxon>
        <taxon>Antichaacvirus</taxon>
        <taxon>Antichaacvirus pescaderoense</taxon>
    </lineage>
</organism>
<sequence>MVIYNKGLRRDNSANEGKEIFSLTSKEEEKYKVRRIVITDVVSNPLIMELWVERDRIGEEIPLEAVSDIAPERVIDIDAEIPTGHTFSIKIKPQNSGSQGSVRGWVEYEIIE</sequence>
<reference evidence="1 2" key="1">
    <citation type="submission" date="2022-09" db="EMBL/GenBank/DDBJ databases">
        <title>Evolutionary Diversification of Methanotrophic Ca. Methanophagales (ANME-1) and Their Expansive Virome.</title>
        <authorList>
            <person name="Laso-Perez R."/>
            <person name="Wu F."/>
            <person name="Cremiere A."/>
            <person name="Speth D.R."/>
            <person name="Magyar J.S."/>
            <person name="Krupovic M."/>
            <person name="Orphan V.J."/>
        </authorList>
    </citation>
    <scope>NUCLEOTIDE SEQUENCE [LARGE SCALE GENOMIC DNA]</scope>
    <source>
        <strain evidence="1">PBV266</strain>
    </source>
</reference>
<keyword evidence="2" id="KW-1185">Reference proteome</keyword>
<evidence type="ECO:0000313" key="1">
    <source>
        <dbReference type="EMBL" id="UYL65030.1"/>
    </source>
</evidence>